<keyword evidence="10 17" id="KW-0328">Glycosyltransferase</keyword>
<comment type="catalytic activity">
    <reaction evidence="1">
        <text>1-(5-phospho-beta-D-ribosyl)-ATP + diphosphate = 5-phospho-alpha-D-ribose 1-diphosphate + ATP</text>
        <dbReference type="Rhea" id="RHEA:18473"/>
        <dbReference type="ChEBI" id="CHEBI:30616"/>
        <dbReference type="ChEBI" id="CHEBI:33019"/>
        <dbReference type="ChEBI" id="CHEBI:58017"/>
        <dbReference type="ChEBI" id="CHEBI:73183"/>
        <dbReference type="EC" id="2.4.2.17"/>
    </reaction>
</comment>
<keyword evidence="8" id="KW-0028">Amino-acid biosynthesis</keyword>
<evidence type="ECO:0000256" key="2">
    <source>
        <dbReference type="ARBA" id="ARBA00001946"/>
    </source>
</evidence>
<comment type="cofactor">
    <cofactor evidence="2">
        <name>Mg(2+)</name>
        <dbReference type="ChEBI" id="CHEBI:18420"/>
    </cofactor>
</comment>
<dbReference type="PROSITE" id="PS01316">
    <property type="entry name" value="ATP_P_PHORIBOSYLTR"/>
    <property type="match status" value="1"/>
</dbReference>
<evidence type="ECO:0000256" key="12">
    <source>
        <dbReference type="ARBA" id="ARBA00022946"/>
    </source>
</evidence>
<comment type="similarity">
    <text evidence="5">Belongs to the ATP phosphoribosyltransferase family. Long subfamily.</text>
</comment>
<dbReference type="NCBIfam" id="TIGR03455">
    <property type="entry name" value="HisG_C-term"/>
    <property type="match status" value="1"/>
</dbReference>
<dbReference type="FunFam" id="3.30.70.120:FF:000007">
    <property type="entry name" value="ATP phosphoribosyltransferase, chloroplastic"/>
    <property type="match status" value="1"/>
</dbReference>
<dbReference type="NCBIfam" id="TIGR00070">
    <property type="entry name" value="hisG"/>
    <property type="match status" value="1"/>
</dbReference>
<accession>A0A834XE96</accession>
<keyword evidence="12" id="KW-0809">Transit peptide</keyword>
<protein>
    <recommendedName>
        <fullName evidence="6">ATP phosphoribosyltransferase</fullName>
        <ecNumber evidence="6">2.4.2.17</ecNumber>
    </recommendedName>
</protein>
<dbReference type="EC" id="2.4.2.17" evidence="6"/>
<gene>
    <name evidence="17" type="ORF">G2W53_005077</name>
</gene>
<keyword evidence="18" id="KW-1185">Reference proteome</keyword>
<dbReference type="UniPathway" id="UPA00031">
    <property type="reaction ID" value="UER00006"/>
</dbReference>
<dbReference type="GO" id="GO:0003879">
    <property type="term" value="F:ATP phosphoribosyltransferase activity"/>
    <property type="evidence" value="ECO:0007669"/>
    <property type="project" value="UniProtKB-EC"/>
</dbReference>
<evidence type="ECO:0000256" key="5">
    <source>
        <dbReference type="ARBA" id="ARBA00007955"/>
    </source>
</evidence>
<reference evidence="17" key="1">
    <citation type="submission" date="2020-09" db="EMBL/GenBank/DDBJ databases">
        <title>Genome-Enabled Discovery of Anthraquinone Biosynthesis in Senna tora.</title>
        <authorList>
            <person name="Kang S.-H."/>
            <person name="Pandey R.P."/>
            <person name="Lee C.-M."/>
            <person name="Sim J.-S."/>
            <person name="Jeong J.-T."/>
            <person name="Choi B.-S."/>
            <person name="Jung M."/>
            <person name="Ginzburg D."/>
            <person name="Zhao K."/>
            <person name="Won S.Y."/>
            <person name="Oh T.-J."/>
            <person name="Yu Y."/>
            <person name="Kim N.-H."/>
            <person name="Lee O.R."/>
            <person name="Lee T.-H."/>
            <person name="Bashyal P."/>
            <person name="Kim T.-S."/>
            <person name="Lee W.-H."/>
            <person name="Kawkins C."/>
            <person name="Kim C.-K."/>
            <person name="Kim J.S."/>
            <person name="Ahn B.O."/>
            <person name="Rhee S.Y."/>
            <person name="Sohng J.K."/>
        </authorList>
    </citation>
    <scope>NUCLEOTIDE SEQUENCE</scope>
    <source>
        <tissue evidence="17">Leaf</tissue>
    </source>
</reference>
<evidence type="ECO:0000313" key="18">
    <source>
        <dbReference type="Proteomes" id="UP000634136"/>
    </source>
</evidence>
<keyword evidence="7" id="KW-0150">Chloroplast</keyword>
<dbReference type="FunFam" id="3.40.190.10:FF:000118">
    <property type="entry name" value="ATP phosphoribosyltransferase 2, chloroplastic"/>
    <property type="match status" value="1"/>
</dbReference>
<evidence type="ECO:0000259" key="15">
    <source>
        <dbReference type="Pfam" id="PF01634"/>
    </source>
</evidence>
<keyword evidence="9" id="KW-0934">Plastid</keyword>
<evidence type="ECO:0000256" key="1">
    <source>
        <dbReference type="ARBA" id="ARBA00000915"/>
    </source>
</evidence>
<organism evidence="17 18">
    <name type="scientific">Senna tora</name>
    <dbReference type="NCBI Taxonomy" id="362788"/>
    <lineage>
        <taxon>Eukaryota</taxon>
        <taxon>Viridiplantae</taxon>
        <taxon>Streptophyta</taxon>
        <taxon>Embryophyta</taxon>
        <taxon>Tracheophyta</taxon>
        <taxon>Spermatophyta</taxon>
        <taxon>Magnoliopsida</taxon>
        <taxon>eudicotyledons</taxon>
        <taxon>Gunneridae</taxon>
        <taxon>Pentapetalae</taxon>
        <taxon>rosids</taxon>
        <taxon>fabids</taxon>
        <taxon>Fabales</taxon>
        <taxon>Fabaceae</taxon>
        <taxon>Caesalpinioideae</taxon>
        <taxon>Cassia clade</taxon>
        <taxon>Senna</taxon>
    </lineage>
</organism>
<dbReference type="GO" id="GO:0000105">
    <property type="term" value="P:L-histidine biosynthetic process"/>
    <property type="evidence" value="ECO:0007669"/>
    <property type="project" value="UniProtKB-UniPathway"/>
</dbReference>
<evidence type="ECO:0000256" key="14">
    <source>
        <dbReference type="ARBA" id="ARBA00059284"/>
    </source>
</evidence>
<dbReference type="EMBL" id="JAAIUW010000002">
    <property type="protein sequence ID" value="KAF7842779.1"/>
    <property type="molecule type" value="Genomic_DNA"/>
</dbReference>
<evidence type="ECO:0000256" key="10">
    <source>
        <dbReference type="ARBA" id="ARBA00022676"/>
    </source>
</evidence>
<dbReference type="Pfam" id="PF01634">
    <property type="entry name" value="HisG"/>
    <property type="match status" value="1"/>
</dbReference>
<dbReference type="InterPro" id="IPR018198">
    <property type="entry name" value="ATP_PRibTrfase_CS"/>
</dbReference>
<dbReference type="GO" id="GO:0009507">
    <property type="term" value="C:chloroplast"/>
    <property type="evidence" value="ECO:0007669"/>
    <property type="project" value="UniProtKB-SubCell"/>
</dbReference>
<comment type="subcellular location">
    <subcellularLocation>
        <location evidence="3">Plastid</location>
        <location evidence="3">Chloroplast</location>
    </subcellularLocation>
</comment>
<dbReference type="InterPro" id="IPR015867">
    <property type="entry name" value="N-reg_PII/ATP_PRibTrfase_C"/>
</dbReference>
<evidence type="ECO:0000256" key="4">
    <source>
        <dbReference type="ARBA" id="ARBA00004667"/>
    </source>
</evidence>
<keyword evidence="13" id="KW-0368">Histidine biosynthesis</keyword>
<evidence type="ECO:0000259" key="16">
    <source>
        <dbReference type="Pfam" id="PF08029"/>
    </source>
</evidence>
<comment type="function">
    <text evidence="14">Catalyzes the condensation of ATP and 5-phosphoribose 1-diphosphate to form N'-(5'-phosphoribosyl)-ATP (PR-ATP).</text>
</comment>
<name>A0A834XE96_9FABA</name>
<dbReference type="InterPro" id="IPR013820">
    <property type="entry name" value="ATP_PRibTrfase_cat"/>
</dbReference>
<dbReference type="SUPFAM" id="SSF53850">
    <property type="entry name" value="Periplasmic binding protein-like II"/>
    <property type="match status" value="1"/>
</dbReference>
<evidence type="ECO:0000256" key="3">
    <source>
        <dbReference type="ARBA" id="ARBA00004229"/>
    </source>
</evidence>
<feature type="domain" description="Histidine biosynthesis HisG C-terminal" evidence="16">
    <location>
        <begin position="288"/>
        <end position="370"/>
    </location>
</feature>
<dbReference type="GO" id="GO:0000287">
    <property type="term" value="F:magnesium ion binding"/>
    <property type="evidence" value="ECO:0007669"/>
    <property type="project" value="InterPro"/>
</dbReference>
<dbReference type="AlphaFoldDB" id="A0A834XE96"/>
<comment type="pathway">
    <text evidence="4">Amino-acid biosynthesis; L-histidine biosynthesis; L-histidine from 5-phospho-alpha-D-ribose 1-diphosphate: step 1/9.</text>
</comment>
<dbReference type="OrthoDB" id="2574at2759"/>
<evidence type="ECO:0000256" key="6">
    <source>
        <dbReference type="ARBA" id="ARBA00011946"/>
    </source>
</evidence>
<evidence type="ECO:0000313" key="17">
    <source>
        <dbReference type="EMBL" id="KAF7842779.1"/>
    </source>
</evidence>
<dbReference type="InterPro" id="IPR011322">
    <property type="entry name" value="N-reg_PII-like_a/b"/>
</dbReference>
<proteinExistence type="inferred from homology"/>
<evidence type="ECO:0000256" key="8">
    <source>
        <dbReference type="ARBA" id="ARBA00022605"/>
    </source>
</evidence>
<dbReference type="CDD" id="cd13593">
    <property type="entry name" value="PBP2_HisGL3"/>
    <property type="match status" value="1"/>
</dbReference>
<comment type="caution">
    <text evidence="17">The sequence shown here is derived from an EMBL/GenBank/DDBJ whole genome shotgun (WGS) entry which is preliminary data.</text>
</comment>
<evidence type="ECO:0000256" key="9">
    <source>
        <dbReference type="ARBA" id="ARBA00022640"/>
    </source>
</evidence>
<sequence length="389" mass="42871">MAVTMWMTTTHPRFSTMSFHISVKSPKWCCYASQSQSQVALVNGNPGSRVTERDEIRLGLPSKGRMSADTLELLKDCQLSVKQVNPRQYVAGIPQLSNLEVWFQRPKDIVRKLLSGDLDLGIVGLDTVSEYGQGNEDLILVHDALEYGDCRLSLAIPQYGIFESIHSIKELAQMPQWTEEKPLRVATGFTYLGPKFMKENGLKHVTFSTADGALEAAPAMGIADAILDLVSSGTTLRENNLKEIEGGTVLESQAVLVASRKSLIQRKGVLETTHEMLERLEAHLRAIGQFTVTANMRGSSAEEVAERILSQPSLSGLQGPTVSPVFCKRDGKVTADYYAIVICVPKKALYKSIQQLRAIGGSGVLISPLTYIFDEETPRWRELLSKLGM</sequence>
<keyword evidence="11 17" id="KW-0808">Transferase</keyword>
<evidence type="ECO:0000256" key="7">
    <source>
        <dbReference type="ARBA" id="ARBA00022528"/>
    </source>
</evidence>
<dbReference type="SUPFAM" id="SSF54913">
    <property type="entry name" value="GlnB-like"/>
    <property type="match status" value="1"/>
</dbReference>
<evidence type="ECO:0000256" key="11">
    <source>
        <dbReference type="ARBA" id="ARBA00022679"/>
    </source>
</evidence>
<dbReference type="Pfam" id="PF08029">
    <property type="entry name" value="HisG_C"/>
    <property type="match status" value="1"/>
</dbReference>
<feature type="domain" description="ATP phosphoribosyltransferase catalytic" evidence="15">
    <location>
        <begin position="105"/>
        <end position="280"/>
    </location>
</feature>
<dbReference type="Gene3D" id="3.30.70.120">
    <property type="match status" value="1"/>
</dbReference>
<dbReference type="PANTHER" id="PTHR21403">
    <property type="entry name" value="ATP PHOSPHORIBOSYLTRANSFERASE ATP-PRTASE"/>
    <property type="match status" value="1"/>
</dbReference>
<dbReference type="InterPro" id="IPR013115">
    <property type="entry name" value="HisG_C"/>
</dbReference>
<dbReference type="InterPro" id="IPR001348">
    <property type="entry name" value="ATP_PRibTrfase_HisG"/>
</dbReference>
<dbReference type="Gene3D" id="3.40.190.10">
    <property type="entry name" value="Periplasmic binding protein-like II"/>
    <property type="match status" value="2"/>
</dbReference>
<dbReference type="Proteomes" id="UP000634136">
    <property type="component" value="Unassembled WGS sequence"/>
</dbReference>
<evidence type="ECO:0000256" key="13">
    <source>
        <dbReference type="ARBA" id="ARBA00023102"/>
    </source>
</evidence>
<dbReference type="PANTHER" id="PTHR21403:SF8">
    <property type="entry name" value="ATP PHOSPHORIBOSYLTRANSFERASE"/>
    <property type="match status" value="1"/>
</dbReference>